<dbReference type="SUPFAM" id="SSF46689">
    <property type="entry name" value="Homeodomain-like"/>
    <property type="match status" value="1"/>
</dbReference>
<dbReference type="PANTHER" id="PTHR47506">
    <property type="entry name" value="TRANSCRIPTIONAL REGULATORY PROTEIN"/>
    <property type="match status" value="1"/>
</dbReference>
<dbReference type="InterPro" id="IPR036271">
    <property type="entry name" value="Tet_transcr_reg_TetR-rel_C_sf"/>
</dbReference>
<dbReference type="OrthoDB" id="9814703at2"/>
<feature type="DNA-binding region" description="H-T-H motif" evidence="4">
    <location>
        <begin position="28"/>
        <end position="47"/>
    </location>
</feature>
<gene>
    <name evidence="7" type="ORF">EI77_02651</name>
</gene>
<feature type="compositionally biased region" description="Low complexity" evidence="5">
    <location>
        <begin position="206"/>
        <end position="220"/>
    </location>
</feature>
<dbReference type="PROSITE" id="PS50977">
    <property type="entry name" value="HTH_TETR_2"/>
    <property type="match status" value="1"/>
</dbReference>
<dbReference type="InterPro" id="IPR001647">
    <property type="entry name" value="HTH_TetR"/>
</dbReference>
<dbReference type="Gene3D" id="1.10.357.10">
    <property type="entry name" value="Tetracycline Repressor, domain 2"/>
    <property type="match status" value="1"/>
</dbReference>
<keyword evidence="8" id="KW-1185">Reference proteome</keyword>
<proteinExistence type="predicted"/>
<reference evidence="7 8" key="1">
    <citation type="submission" date="2019-03" db="EMBL/GenBank/DDBJ databases">
        <title>Genomic Encyclopedia of Archaeal and Bacterial Type Strains, Phase II (KMG-II): from individual species to whole genera.</title>
        <authorList>
            <person name="Goeker M."/>
        </authorList>
    </citation>
    <scope>NUCLEOTIDE SEQUENCE [LARGE SCALE GENOMIC DNA]</scope>
    <source>
        <strain evidence="7 8">ATCC 25309</strain>
    </source>
</reference>
<accession>A0A4R7RXJ9</accession>
<evidence type="ECO:0000256" key="5">
    <source>
        <dbReference type="SAM" id="MobiDB-lite"/>
    </source>
</evidence>
<keyword evidence="2 4" id="KW-0238">DNA-binding</keyword>
<dbReference type="Pfam" id="PF16925">
    <property type="entry name" value="TetR_C_13"/>
    <property type="match status" value="1"/>
</dbReference>
<name>A0A4R7RXJ9_9BACT</name>
<evidence type="ECO:0000259" key="6">
    <source>
        <dbReference type="PROSITE" id="PS50977"/>
    </source>
</evidence>
<evidence type="ECO:0000256" key="4">
    <source>
        <dbReference type="PROSITE-ProRule" id="PRU00335"/>
    </source>
</evidence>
<evidence type="ECO:0000256" key="2">
    <source>
        <dbReference type="ARBA" id="ARBA00023125"/>
    </source>
</evidence>
<protein>
    <submittedName>
        <fullName evidence="7">TetR family transcriptional regulator</fullName>
    </submittedName>
</protein>
<feature type="domain" description="HTH tetR-type" evidence="6">
    <location>
        <begin position="5"/>
        <end position="65"/>
    </location>
</feature>
<organism evidence="7 8">
    <name type="scientific">Prosthecobacter fusiformis</name>
    <dbReference type="NCBI Taxonomy" id="48464"/>
    <lineage>
        <taxon>Bacteria</taxon>
        <taxon>Pseudomonadati</taxon>
        <taxon>Verrucomicrobiota</taxon>
        <taxon>Verrucomicrobiia</taxon>
        <taxon>Verrucomicrobiales</taxon>
        <taxon>Verrucomicrobiaceae</taxon>
        <taxon>Prosthecobacter</taxon>
    </lineage>
</organism>
<dbReference type="AlphaFoldDB" id="A0A4R7RXJ9"/>
<dbReference type="RefSeq" id="WP_133795708.1">
    <property type="nucleotide sequence ID" value="NZ_SOCA01000004.1"/>
</dbReference>
<evidence type="ECO:0000313" key="8">
    <source>
        <dbReference type="Proteomes" id="UP000295662"/>
    </source>
</evidence>
<dbReference type="Pfam" id="PF00440">
    <property type="entry name" value="TetR_N"/>
    <property type="match status" value="1"/>
</dbReference>
<dbReference type="SUPFAM" id="SSF48498">
    <property type="entry name" value="Tetracyclin repressor-like, C-terminal domain"/>
    <property type="match status" value="1"/>
</dbReference>
<dbReference type="Proteomes" id="UP000295662">
    <property type="component" value="Unassembled WGS sequence"/>
</dbReference>
<keyword evidence="3" id="KW-0804">Transcription</keyword>
<dbReference type="GO" id="GO:0003677">
    <property type="term" value="F:DNA binding"/>
    <property type="evidence" value="ECO:0007669"/>
    <property type="project" value="UniProtKB-UniRule"/>
</dbReference>
<sequence>MGRTSDAKIRLIEAVIELIWTGSYGSTSVDQICERAGVKKGSFYHFFESKTDLAIIGIEHSWLEHRRELDQTFSPVVPPLDRILNCFRNFRKEQEELLAKHGRVLGCPVHSLGAEISTVDDRLRNKLQEILSQFILYYECAVRDADAQGIIDAPDPNAIARIVFAYSEGLLLHARMWNDLSYLDEFEAGAMIILGVTQRTPRGSPKATKATSKKLSALSN</sequence>
<comment type="caution">
    <text evidence="7">The sequence shown here is derived from an EMBL/GenBank/DDBJ whole genome shotgun (WGS) entry which is preliminary data.</text>
</comment>
<evidence type="ECO:0000313" key="7">
    <source>
        <dbReference type="EMBL" id="TDU70604.1"/>
    </source>
</evidence>
<evidence type="ECO:0000256" key="1">
    <source>
        <dbReference type="ARBA" id="ARBA00023015"/>
    </source>
</evidence>
<dbReference type="PRINTS" id="PR00455">
    <property type="entry name" value="HTHTETR"/>
</dbReference>
<dbReference type="PANTHER" id="PTHR47506:SF1">
    <property type="entry name" value="HTH-TYPE TRANSCRIPTIONAL REGULATOR YJDC"/>
    <property type="match status" value="1"/>
</dbReference>
<dbReference type="EMBL" id="SOCA01000004">
    <property type="protein sequence ID" value="TDU70604.1"/>
    <property type="molecule type" value="Genomic_DNA"/>
</dbReference>
<feature type="region of interest" description="Disordered" evidence="5">
    <location>
        <begin position="200"/>
        <end position="220"/>
    </location>
</feature>
<dbReference type="InterPro" id="IPR009057">
    <property type="entry name" value="Homeodomain-like_sf"/>
</dbReference>
<dbReference type="InterPro" id="IPR011075">
    <property type="entry name" value="TetR_C"/>
</dbReference>
<keyword evidence="1" id="KW-0805">Transcription regulation</keyword>
<evidence type="ECO:0000256" key="3">
    <source>
        <dbReference type="ARBA" id="ARBA00023163"/>
    </source>
</evidence>